<dbReference type="Proteomes" id="UP000298663">
    <property type="component" value="Unassembled WGS sequence"/>
</dbReference>
<comment type="caution">
    <text evidence="1">The sequence shown here is derived from an EMBL/GenBank/DDBJ whole genome shotgun (WGS) entry which is preliminary data.</text>
</comment>
<protein>
    <submittedName>
        <fullName evidence="1">Uncharacterized protein</fullName>
    </submittedName>
</protein>
<evidence type="ECO:0000313" key="2">
    <source>
        <dbReference type="Proteomes" id="UP000298663"/>
    </source>
</evidence>
<proteinExistence type="predicted"/>
<gene>
    <name evidence="1" type="ORF">L596_028670</name>
</gene>
<evidence type="ECO:0000313" key="1">
    <source>
        <dbReference type="EMBL" id="TKR61577.1"/>
    </source>
</evidence>
<name>A0A4U5LZ51_STECR</name>
<keyword evidence="2" id="KW-1185">Reference proteome</keyword>
<accession>A0A4U5LZ51</accession>
<reference evidence="1 2" key="1">
    <citation type="journal article" date="2015" name="Genome Biol.">
        <title>Comparative genomics of Steinernema reveals deeply conserved gene regulatory networks.</title>
        <authorList>
            <person name="Dillman A.R."/>
            <person name="Macchietto M."/>
            <person name="Porter C.F."/>
            <person name="Rogers A."/>
            <person name="Williams B."/>
            <person name="Antoshechkin I."/>
            <person name="Lee M.M."/>
            <person name="Goodwin Z."/>
            <person name="Lu X."/>
            <person name="Lewis E.E."/>
            <person name="Goodrich-Blair H."/>
            <person name="Stock S.P."/>
            <person name="Adams B.J."/>
            <person name="Sternberg P.W."/>
            <person name="Mortazavi A."/>
        </authorList>
    </citation>
    <scope>NUCLEOTIDE SEQUENCE [LARGE SCALE GENOMIC DNA]</scope>
    <source>
        <strain evidence="1 2">ALL</strain>
    </source>
</reference>
<sequence>MSSELATVFEAKYSLRKLHPIPEEDAVSFDSSVFSVKSPFIGSQESLDRTPESSFLDLEKLGFEVVLPVEPKASPIVNPEALQKTIKFNVEDEGARRRRPGSQADSRPILQLRFVPYRRSHLR</sequence>
<dbReference type="AlphaFoldDB" id="A0A4U5LZ51"/>
<organism evidence="1 2">
    <name type="scientific">Steinernema carpocapsae</name>
    <name type="common">Entomopathogenic nematode</name>
    <dbReference type="NCBI Taxonomy" id="34508"/>
    <lineage>
        <taxon>Eukaryota</taxon>
        <taxon>Metazoa</taxon>
        <taxon>Ecdysozoa</taxon>
        <taxon>Nematoda</taxon>
        <taxon>Chromadorea</taxon>
        <taxon>Rhabditida</taxon>
        <taxon>Tylenchina</taxon>
        <taxon>Panagrolaimomorpha</taxon>
        <taxon>Strongyloidoidea</taxon>
        <taxon>Steinernematidae</taxon>
        <taxon>Steinernema</taxon>
    </lineage>
</organism>
<reference evidence="1 2" key="2">
    <citation type="journal article" date="2019" name="G3 (Bethesda)">
        <title>Hybrid Assembly of the Genome of the Entomopathogenic Nematode Steinernema carpocapsae Identifies the X-Chromosome.</title>
        <authorList>
            <person name="Serra L."/>
            <person name="Macchietto M."/>
            <person name="Macias-Munoz A."/>
            <person name="McGill C.J."/>
            <person name="Rodriguez I.M."/>
            <person name="Rodriguez B."/>
            <person name="Murad R."/>
            <person name="Mortazavi A."/>
        </authorList>
    </citation>
    <scope>NUCLEOTIDE SEQUENCE [LARGE SCALE GENOMIC DNA]</scope>
    <source>
        <strain evidence="1 2">ALL</strain>
    </source>
</reference>
<dbReference type="EMBL" id="AZBU02000011">
    <property type="protein sequence ID" value="TKR61577.1"/>
    <property type="molecule type" value="Genomic_DNA"/>
</dbReference>